<keyword evidence="2" id="KW-0288">FMN</keyword>
<dbReference type="EC" id="1.13.12.16" evidence="4"/>
<name>A0A927N5Q2_9ACTN</name>
<dbReference type="PANTHER" id="PTHR32332:SF31">
    <property type="entry name" value="2-NITROPROPANE DIOXYGENASE FAMILY, PUTATIVE (AFU_ORTHOLOGUE AFUA_2G09850)-RELATED"/>
    <property type="match status" value="1"/>
</dbReference>
<dbReference type="RefSeq" id="WP_192754677.1">
    <property type="nucleotide sequence ID" value="NZ_BAABJL010000178.1"/>
</dbReference>
<accession>A0A927N5Q2</accession>
<dbReference type="Gene3D" id="3.20.20.70">
    <property type="entry name" value="Aldolase class I"/>
    <property type="match status" value="1"/>
</dbReference>
<evidence type="ECO:0000256" key="3">
    <source>
        <dbReference type="ARBA" id="ARBA00023002"/>
    </source>
</evidence>
<keyword evidence="1" id="KW-0285">Flavoprotein</keyword>
<dbReference type="InterPro" id="IPR004136">
    <property type="entry name" value="NMO"/>
</dbReference>
<dbReference type="EMBL" id="JADBEM010000001">
    <property type="protein sequence ID" value="MBE1611468.1"/>
    <property type="molecule type" value="Genomic_DNA"/>
</dbReference>
<evidence type="ECO:0000313" key="5">
    <source>
        <dbReference type="Proteomes" id="UP000638648"/>
    </source>
</evidence>
<dbReference type="CDD" id="cd04730">
    <property type="entry name" value="NPD_like"/>
    <property type="match status" value="1"/>
</dbReference>
<dbReference type="GO" id="GO:0018580">
    <property type="term" value="F:nitronate monooxygenase activity"/>
    <property type="evidence" value="ECO:0007669"/>
    <property type="project" value="UniProtKB-EC"/>
</dbReference>
<evidence type="ECO:0000256" key="1">
    <source>
        <dbReference type="ARBA" id="ARBA00022630"/>
    </source>
</evidence>
<evidence type="ECO:0000256" key="2">
    <source>
        <dbReference type="ARBA" id="ARBA00022643"/>
    </source>
</evidence>
<keyword evidence="5" id="KW-1185">Reference proteome</keyword>
<reference evidence="4" key="1">
    <citation type="submission" date="2020-10" db="EMBL/GenBank/DDBJ databases">
        <title>Sequencing the genomes of 1000 actinobacteria strains.</title>
        <authorList>
            <person name="Klenk H.-P."/>
        </authorList>
    </citation>
    <scope>NUCLEOTIDE SEQUENCE</scope>
    <source>
        <strain evidence="4">DSM 45354</strain>
    </source>
</reference>
<keyword evidence="3 4" id="KW-0560">Oxidoreductase</keyword>
<evidence type="ECO:0000313" key="4">
    <source>
        <dbReference type="EMBL" id="MBE1611468.1"/>
    </source>
</evidence>
<dbReference type="Proteomes" id="UP000638648">
    <property type="component" value="Unassembled WGS sequence"/>
</dbReference>
<sequence length="319" mass="32566">MALSTAFTRLLGLRHPIALAPMGGSAGGALAAAVSVGGGLGLLGAGGGDPDWLARELPIVAGAGKPWGVGFQTWAIDLAAVERVLEHGPRAVMFSFGDPSRYVERVRGAGAALMVQVTDLEEARQAVDLGADVIVAQGTESGGHGARRGRATLPFVPVVVDLAAPVPVLAAGGIADGRGLAAVLALGAAGALIGTRFQASAEALVDPSIARAIVEGRGEDTERSGVLDIARGSRWPSKYTARTLGHPYLDRWRGREAELAVDQQAQLAYQADLARGDLPPLPVWASEAIDLITDLPPAADLVGALVAQAEDALARAGGR</sequence>
<protein>
    <submittedName>
        <fullName evidence="4">Nitronate monooxygenase</fullName>
        <ecNumber evidence="4">1.13.12.16</ecNumber>
    </submittedName>
</protein>
<dbReference type="AlphaFoldDB" id="A0A927N5Q2"/>
<dbReference type="SUPFAM" id="SSF51412">
    <property type="entry name" value="Inosine monophosphate dehydrogenase (IMPDH)"/>
    <property type="match status" value="1"/>
</dbReference>
<organism evidence="4 5">
    <name type="scientific">Actinopolymorpha pittospori</name>
    <dbReference type="NCBI Taxonomy" id="648752"/>
    <lineage>
        <taxon>Bacteria</taxon>
        <taxon>Bacillati</taxon>
        <taxon>Actinomycetota</taxon>
        <taxon>Actinomycetes</taxon>
        <taxon>Propionibacteriales</taxon>
        <taxon>Actinopolymorphaceae</taxon>
        <taxon>Actinopolymorpha</taxon>
    </lineage>
</organism>
<proteinExistence type="predicted"/>
<dbReference type="Pfam" id="PF03060">
    <property type="entry name" value="NMO"/>
    <property type="match status" value="2"/>
</dbReference>
<dbReference type="PANTHER" id="PTHR32332">
    <property type="entry name" value="2-NITROPROPANE DIOXYGENASE"/>
    <property type="match status" value="1"/>
</dbReference>
<keyword evidence="4" id="KW-0503">Monooxygenase</keyword>
<gene>
    <name evidence="4" type="ORF">HEB94_008316</name>
</gene>
<dbReference type="InterPro" id="IPR013785">
    <property type="entry name" value="Aldolase_TIM"/>
</dbReference>
<comment type="caution">
    <text evidence="4">The sequence shown here is derived from an EMBL/GenBank/DDBJ whole genome shotgun (WGS) entry which is preliminary data.</text>
</comment>